<organism evidence="2 3">
    <name type="scientific">Toxocara canis</name>
    <name type="common">Canine roundworm</name>
    <dbReference type="NCBI Taxonomy" id="6265"/>
    <lineage>
        <taxon>Eukaryota</taxon>
        <taxon>Metazoa</taxon>
        <taxon>Ecdysozoa</taxon>
        <taxon>Nematoda</taxon>
        <taxon>Chromadorea</taxon>
        <taxon>Rhabditida</taxon>
        <taxon>Spirurina</taxon>
        <taxon>Ascaridomorpha</taxon>
        <taxon>Ascaridoidea</taxon>
        <taxon>Toxocaridae</taxon>
        <taxon>Toxocara</taxon>
    </lineage>
</organism>
<keyword evidence="2" id="KW-1185">Reference proteome</keyword>
<dbReference type="EMBL" id="UYWY01019393">
    <property type="protein sequence ID" value="VDM37032.1"/>
    <property type="molecule type" value="Genomic_DNA"/>
</dbReference>
<evidence type="ECO:0000313" key="2">
    <source>
        <dbReference type="Proteomes" id="UP000050794"/>
    </source>
</evidence>
<dbReference type="WBParaSite" id="TCNE_0000579601-mRNA-1">
    <property type="protein sequence ID" value="TCNE_0000579601-mRNA-1"/>
    <property type="gene ID" value="TCNE_0000579601"/>
</dbReference>
<reference evidence="3" key="1">
    <citation type="submission" date="2016-06" db="UniProtKB">
        <authorList>
            <consortium name="WormBaseParasite"/>
        </authorList>
    </citation>
    <scope>IDENTIFICATION</scope>
</reference>
<dbReference type="AlphaFoldDB" id="A0A183UBC6"/>
<gene>
    <name evidence="1" type="ORF">TCNE_LOCUS5796</name>
</gene>
<name>A0A183UBC6_TOXCA</name>
<evidence type="ECO:0000313" key="3">
    <source>
        <dbReference type="WBParaSite" id="TCNE_0000579601-mRNA-1"/>
    </source>
</evidence>
<dbReference type="Proteomes" id="UP000050794">
    <property type="component" value="Unassembled WGS sequence"/>
</dbReference>
<protein>
    <submittedName>
        <fullName evidence="3">Phosphopyruvate hydratase</fullName>
    </submittedName>
</protein>
<sequence length="104" mass="11209">MVLINQCALPAAAGGGGGRGGAAAVARRCLRAAAGRSTHALMFGYPFVQEMMHGNVVQVEDRKLSRDTSFYQHQQVAIKLSESDEMGAQNDMVVWCPPKFTIRA</sequence>
<evidence type="ECO:0000313" key="1">
    <source>
        <dbReference type="EMBL" id="VDM37032.1"/>
    </source>
</evidence>
<proteinExistence type="predicted"/>
<reference evidence="1 2" key="2">
    <citation type="submission" date="2018-11" db="EMBL/GenBank/DDBJ databases">
        <authorList>
            <consortium name="Pathogen Informatics"/>
        </authorList>
    </citation>
    <scope>NUCLEOTIDE SEQUENCE [LARGE SCALE GENOMIC DNA]</scope>
</reference>
<accession>A0A183UBC6</accession>